<evidence type="ECO:0000256" key="2">
    <source>
        <dbReference type="ARBA" id="ARBA00022771"/>
    </source>
</evidence>
<dbReference type="EMBL" id="CANTFL010001036">
    <property type="protein sequence ID" value="CAI5730547.1"/>
    <property type="molecule type" value="Genomic_DNA"/>
</dbReference>
<keyword evidence="2 4" id="KW-0863">Zinc-finger</keyword>
<evidence type="ECO:0000313" key="7">
    <source>
        <dbReference type="EMBL" id="CAI5730547.1"/>
    </source>
</evidence>
<accession>A0AAV0U0U1</accession>
<evidence type="ECO:0000313" key="8">
    <source>
        <dbReference type="Proteomes" id="UP001162031"/>
    </source>
</evidence>
<dbReference type="Proteomes" id="UP001162031">
    <property type="component" value="Unassembled WGS sequence"/>
</dbReference>
<dbReference type="InterPro" id="IPR019786">
    <property type="entry name" value="Zinc_finger_PHD-type_CS"/>
</dbReference>
<feature type="domain" description="PHD-type" evidence="6">
    <location>
        <begin position="490"/>
        <end position="538"/>
    </location>
</feature>
<feature type="region of interest" description="Disordered" evidence="5">
    <location>
        <begin position="18"/>
        <end position="44"/>
    </location>
</feature>
<comment type="caution">
    <text evidence="7">The sequence shown here is derived from an EMBL/GenBank/DDBJ whole genome shotgun (WGS) entry which is preliminary data.</text>
</comment>
<keyword evidence="1" id="KW-0479">Metal-binding</keyword>
<dbReference type="InterPro" id="IPR019787">
    <property type="entry name" value="Znf_PHD-finger"/>
</dbReference>
<dbReference type="GO" id="GO:0008270">
    <property type="term" value="F:zinc ion binding"/>
    <property type="evidence" value="ECO:0007669"/>
    <property type="project" value="UniProtKB-KW"/>
</dbReference>
<evidence type="ECO:0000259" key="6">
    <source>
        <dbReference type="PROSITE" id="PS50016"/>
    </source>
</evidence>
<name>A0AAV0U0U1_HYABA</name>
<reference evidence="7" key="1">
    <citation type="submission" date="2022-12" db="EMBL/GenBank/DDBJ databases">
        <authorList>
            <person name="Webb A."/>
        </authorList>
    </citation>
    <scope>NUCLEOTIDE SEQUENCE</scope>
    <source>
        <strain evidence="7">Hp1</strain>
    </source>
</reference>
<dbReference type="Pfam" id="PF18723">
    <property type="entry name" value="HMUDK_hel"/>
    <property type="match status" value="1"/>
</dbReference>
<evidence type="ECO:0000256" key="4">
    <source>
        <dbReference type="PROSITE-ProRule" id="PRU00146"/>
    </source>
</evidence>
<dbReference type="Pfam" id="PF00628">
    <property type="entry name" value="PHD"/>
    <property type="match status" value="1"/>
</dbReference>
<dbReference type="InterPro" id="IPR013083">
    <property type="entry name" value="Znf_RING/FYVE/PHD"/>
</dbReference>
<protein>
    <recommendedName>
        <fullName evidence="6">PHD-type domain-containing protein</fullName>
    </recommendedName>
</protein>
<evidence type="ECO:0000256" key="1">
    <source>
        <dbReference type="ARBA" id="ARBA00022723"/>
    </source>
</evidence>
<evidence type="ECO:0000256" key="5">
    <source>
        <dbReference type="SAM" id="MobiDB-lite"/>
    </source>
</evidence>
<feature type="compositionally biased region" description="Acidic residues" evidence="5">
    <location>
        <begin position="27"/>
        <end position="40"/>
    </location>
</feature>
<dbReference type="SUPFAM" id="SSF57903">
    <property type="entry name" value="FYVE/PHD zinc finger"/>
    <property type="match status" value="1"/>
</dbReference>
<keyword evidence="8" id="KW-1185">Reference proteome</keyword>
<dbReference type="PROSITE" id="PS01359">
    <property type="entry name" value="ZF_PHD_1"/>
    <property type="match status" value="1"/>
</dbReference>
<dbReference type="SMART" id="SM00249">
    <property type="entry name" value="PHD"/>
    <property type="match status" value="1"/>
</dbReference>
<dbReference type="PROSITE" id="PS50016">
    <property type="entry name" value="ZF_PHD_2"/>
    <property type="match status" value="1"/>
</dbReference>
<proteinExistence type="predicted"/>
<dbReference type="InterPro" id="IPR011011">
    <property type="entry name" value="Znf_FYVE_PHD"/>
</dbReference>
<sequence length="556" mass="63401">MVDLGEQFQLSRWFNASSSSSAHSTDSEDGEAVGLADDDAATPSSSVNLTECFICQLPNPEYMSTNTVKKAPPVPVCSVGCEAKYLERKGMRPSSSDAKNAKPTICSMCHAADSEYAVSCRGSVTPVCSKECEEKLLRHKKRRVDVDGDALGTRSSMENVAPAKRQRRTLNFLGDQLLGDLDGTGYKSWWLGALAFYDFVYQRHGMWHSYSISNDVPRVDKCLIKFASCNIYRELDRSTAYFRKHVLRWQQAHHGQLCLREVLWMAVVFRYCNQLETFYKLKGIPCSDDFSLFKKRLLAMAKRTDDCDILAGGRELTVTTYLETLETFLQSIDDTTMLVKGCTTYEGVFDALRKFQDNALGSFTCWQVVCDLTELHMLSEELPLDEFVWLTLDARKSLVQIFGKSRARPSEYVALARLLQQRQLQGFKALQVKFPFFMKQKLDLKNIGHALHGFQVYRNMKLIEHKQIHKQEPGTSQPTVYNSRTYMMDSENCEICSRPENEDELVLCDMCQRMFHKCCINMKELPPASWVCTSCKTLQNYPREGLLVEQEVISID</sequence>
<evidence type="ECO:0000256" key="3">
    <source>
        <dbReference type="ARBA" id="ARBA00022833"/>
    </source>
</evidence>
<organism evidence="7 8">
    <name type="scientific">Hyaloperonospora brassicae</name>
    <name type="common">Brassica downy mildew</name>
    <name type="synonym">Peronospora brassicae</name>
    <dbReference type="NCBI Taxonomy" id="162125"/>
    <lineage>
        <taxon>Eukaryota</taxon>
        <taxon>Sar</taxon>
        <taxon>Stramenopiles</taxon>
        <taxon>Oomycota</taxon>
        <taxon>Peronosporomycetes</taxon>
        <taxon>Peronosporales</taxon>
        <taxon>Peronosporaceae</taxon>
        <taxon>Hyaloperonospora</taxon>
    </lineage>
</organism>
<dbReference type="InterPro" id="IPR001965">
    <property type="entry name" value="Znf_PHD"/>
</dbReference>
<dbReference type="AlphaFoldDB" id="A0AAV0U0U1"/>
<dbReference type="Gene3D" id="3.30.40.10">
    <property type="entry name" value="Zinc/RING finger domain, C3HC4 (zinc finger)"/>
    <property type="match status" value="1"/>
</dbReference>
<gene>
    <name evidence="7" type="ORF">HBR001_LOCUS4890</name>
</gene>
<keyword evidence="3" id="KW-0862">Zinc</keyword>
<dbReference type="InterPro" id="IPR040684">
    <property type="entry name" value="HMUDK_hel"/>
</dbReference>